<feature type="non-terminal residue" evidence="3">
    <location>
        <position position="64"/>
    </location>
</feature>
<dbReference type="InterPro" id="IPR019734">
    <property type="entry name" value="TPR_rpt"/>
</dbReference>
<dbReference type="AlphaFoldDB" id="X0YYM3"/>
<dbReference type="Gene3D" id="1.25.40.10">
    <property type="entry name" value="Tetratricopeptide repeat domain"/>
    <property type="match status" value="1"/>
</dbReference>
<dbReference type="EMBL" id="BART01006349">
    <property type="protein sequence ID" value="GAG61924.1"/>
    <property type="molecule type" value="Genomic_DNA"/>
</dbReference>
<organism evidence="3">
    <name type="scientific">marine sediment metagenome</name>
    <dbReference type="NCBI Taxonomy" id="412755"/>
    <lineage>
        <taxon>unclassified sequences</taxon>
        <taxon>metagenomes</taxon>
        <taxon>ecological metagenomes</taxon>
    </lineage>
</organism>
<sequence length="64" mass="7509">MVEEISIPADVFREVINLTKKNTKPTKIEDLYQQALKHYEAEEFDEAQECLQQALELDPKNMEI</sequence>
<accession>X0YYM3</accession>
<evidence type="ECO:0000313" key="3">
    <source>
        <dbReference type="EMBL" id="GAG61924.1"/>
    </source>
</evidence>
<dbReference type="InterPro" id="IPR013105">
    <property type="entry name" value="TPR_2"/>
</dbReference>
<gene>
    <name evidence="3" type="ORF">S01H4_14475</name>
</gene>
<dbReference type="SUPFAM" id="SSF48452">
    <property type="entry name" value="TPR-like"/>
    <property type="match status" value="1"/>
</dbReference>
<protein>
    <submittedName>
        <fullName evidence="3">Uncharacterized protein</fullName>
    </submittedName>
</protein>
<reference evidence="3" key="1">
    <citation type="journal article" date="2014" name="Front. Microbiol.">
        <title>High frequency of phylogenetically diverse reductive dehalogenase-homologous genes in deep subseafloor sedimentary metagenomes.</title>
        <authorList>
            <person name="Kawai M."/>
            <person name="Futagami T."/>
            <person name="Toyoda A."/>
            <person name="Takaki Y."/>
            <person name="Nishi S."/>
            <person name="Hori S."/>
            <person name="Arai W."/>
            <person name="Tsubouchi T."/>
            <person name="Morono Y."/>
            <person name="Uchiyama I."/>
            <person name="Ito T."/>
            <person name="Fujiyama A."/>
            <person name="Inagaki F."/>
            <person name="Takami H."/>
        </authorList>
    </citation>
    <scope>NUCLEOTIDE SEQUENCE</scope>
    <source>
        <strain evidence="3">Expedition CK06-06</strain>
    </source>
</reference>
<evidence type="ECO:0000256" key="2">
    <source>
        <dbReference type="ARBA" id="ARBA00022803"/>
    </source>
</evidence>
<keyword evidence="1" id="KW-0677">Repeat</keyword>
<dbReference type="PROSITE" id="PS50005">
    <property type="entry name" value="TPR"/>
    <property type="match status" value="1"/>
</dbReference>
<dbReference type="Pfam" id="PF07719">
    <property type="entry name" value="TPR_2"/>
    <property type="match status" value="1"/>
</dbReference>
<dbReference type="InterPro" id="IPR011990">
    <property type="entry name" value="TPR-like_helical_dom_sf"/>
</dbReference>
<evidence type="ECO:0000256" key="1">
    <source>
        <dbReference type="ARBA" id="ARBA00022737"/>
    </source>
</evidence>
<keyword evidence="2" id="KW-0802">TPR repeat</keyword>
<dbReference type="SMART" id="SM00028">
    <property type="entry name" value="TPR"/>
    <property type="match status" value="1"/>
</dbReference>
<name>X0YYM3_9ZZZZ</name>
<proteinExistence type="predicted"/>
<comment type="caution">
    <text evidence="3">The sequence shown here is derived from an EMBL/GenBank/DDBJ whole genome shotgun (WGS) entry which is preliminary data.</text>
</comment>